<evidence type="ECO:0000256" key="3">
    <source>
        <dbReference type="ARBA" id="ARBA00022490"/>
    </source>
</evidence>
<comment type="subcellular location">
    <subcellularLocation>
        <location evidence="1">Cytoplasm</location>
    </subcellularLocation>
</comment>
<dbReference type="Gene3D" id="1.10.8.50">
    <property type="match status" value="1"/>
</dbReference>
<dbReference type="NCBIfam" id="NF003140">
    <property type="entry name" value="PRK04053.1"/>
    <property type="match status" value="1"/>
</dbReference>
<evidence type="ECO:0000256" key="4">
    <source>
        <dbReference type="ARBA" id="ARBA00022980"/>
    </source>
</evidence>
<organism evidence="7 8">
    <name type="scientific">Cystoisospora suis</name>
    <dbReference type="NCBI Taxonomy" id="483139"/>
    <lineage>
        <taxon>Eukaryota</taxon>
        <taxon>Sar</taxon>
        <taxon>Alveolata</taxon>
        <taxon>Apicomplexa</taxon>
        <taxon>Conoidasida</taxon>
        <taxon>Coccidia</taxon>
        <taxon>Eucoccidiorida</taxon>
        <taxon>Eimeriorina</taxon>
        <taxon>Sarcocystidae</taxon>
        <taxon>Cystoisospora</taxon>
    </lineage>
</organism>
<evidence type="ECO:0000313" key="8">
    <source>
        <dbReference type="Proteomes" id="UP000221165"/>
    </source>
</evidence>
<dbReference type="InterPro" id="IPR027437">
    <property type="entry name" value="Rbsml_uS13_C"/>
</dbReference>
<evidence type="ECO:0000256" key="6">
    <source>
        <dbReference type="SAM" id="MobiDB-lite"/>
    </source>
</evidence>
<proteinExistence type="inferred from homology"/>
<evidence type="ECO:0000256" key="1">
    <source>
        <dbReference type="ARBA" id="ARBA00004496"/>
    </source>
</evidence>
<dbReference type="GO" id="GO:0006412">
    <property type="term" value="P:translation"/>
    <property type="evidence" value="ECO:0007669"/>
    <property type="project" value="InterPro"/>
</dbReference>
<gene>
    <name evidence="7" type="ORF">CSUI_006983</name>
</gene>
<dbReference type="GO" id="GO:0005829">
    <property type="term" value="C:cytosol"/>
    <property type="evidence" value="ECO:0007669"/>
    <property type="project" value="TreeGrafter"/>
</dbReference>
<dbReference type="AlphaFoldDB" id="A0A2C6KRL6"/>
<dbReference type="FunFam" id="4.10.910.10:FF:000002">
    <property type="entry name" value="40S ribosomal protein S18"/>
    <property type="match status" value="1"/>
</dbReference>
<dbReference type="VEuPathDB" id="ToxoDB:CSUI_006983"/>
<dbReference type="HAMAP" id="MF_01315">
    <property type="entry name" value="Ribosomal_uS13"/>
    <property type="match status" value="1"/>
</dbReference>
<dbReference type="GO" id="GO:0003723">
    <property type="term" value="F:RNA binding"/>
    <property type="evidence" value="ECO:0007669"/>
    <property type="project" value="InterPro"/>
</dbReference>
<dbReference type="OrthoDB" id="1702480at2759"/>
<reference evidence="7 8" key="1">
    <citation type="journal article" date="2017" name="Int. J. Parasitol.">
        <title>The genome of the protozoan parasite Cystoisospora suis and a reverse vaccinology approach to identify vaccine candidates.</title>
        <authorList>
            <person name="Palmieri N."/>
            <person name="Shrestha A."/>
            <person name="Ruttkowski B."/>
            <person name="Beck T."/>
            <person name="Vogl C."/>
            <person name="Tomley F."/>
            <person name="Blake D.P."/>
            <person name="Joachim A."/>
        </authorList>
    </citation>
    <scope>NUCLEOTIDE SEQUENCE [LARGE SCALE GENOMIC DNA]</scope>
    <source>
        <strain evidence="7 8">Wien I</strain>
    </source>
</reference>
<dbReference type="PANTHER" id="PTHR10871">
    <property type="entry name" value="30S RIBOSOMAL PROTEIN S13/40S RIBOSOMAL PROTEIN S18"/>
    <property type="match status" value="1"/>
</dbReference>
<dbReference type="InterPro" id="IPR010979">
    <property type="entry name" value="Ribosomal_uS13-like_H2TH"/>
</dbReference>
<dbReference type="PROSITE" id="PS50159">
    <property type="entry name" value="RIBOSOMAL_S13_2"/>
    <property type="match status" value="1"/>
</dbReference>
<evidence type="ECO:0000256" key="2">
    <source>
        <dbReference type="ARBA" id="ARBA00008080"/>
    </source>
</evidence>
<dbReference type="GO" id="GO:0015935">
    <property type="term" value="C:small ribosomal subunit"/>
    <property type="evidence" value="ECO:0007669"/>
    <property type="project" value="TreeGrafter"/>
</dbReference>
<dbReference type="EMBL" id="MIGC01003597">
    <property type="protein sequence ID" value="PHJ19188.1"/>
    <property type="molecule type" value="Genomic_DNA"/>
</dbReference>
<dbReference type="RefSeq" id="XP_067920890.1">
    <property type="nucleotide sequence ID" value="XM_068067133.1"/>
</dbReference>
<keyword evidence="8" id="KW-1185">Reference proteome</keyword>
<dbReference type="Pfam" id="PF00416">
    <property type="entry name" value="Ribosomal_S13"/>
    <property type="match status" value="1"/>
</dbReference>
<keyword evidence="5" id="KW-0687">Ribonucleoprotein</keyword>
<accession>A0A2C6KRL6</accession>
<comment type="caution">
    <text evidence="7">The sequence shown here is derived from an EMBL/GenBank/DDBJ whole genome shotgun (WGS) entry which is preliminary data.</text>
</comment>
<dbReference type="SUPFAM" id="SSF46946">
    <property type="entry name" value="S13-like H2TH domain"/>
    <property type="match status" value="1"/>
</dbReference>
<dbReference type="FunFam" id="1.10.8.50:FF:000002">
    <property type="entry name" value="40S ribosomal protein S18"/>
    <property type="match status" value="1"/>
</dbReference>
<dbReference type="InterPro" id="IPR018269">
    <property type="entry name" value="Ribosomal_uS13_CS"/>
</dbReference>
<evidence type="ECO:0000256" key="5">
    <source>
        <dbReference type="ARBA" id="ARBA00023274"/>
    </source>
</evidence>
<dbReference type="InterPro" id="IPR001892">
    <property type="entry name" value="Ribosomal_uS13"/>
</dbReference>
<protein>
    <submittedName>
        <fullName evidence="7">40s ribosomal protein</fullName>
    </submittedName>
</protein>
<dbReference type="PANTHER" id="PTHR10871:SF3">
    <property type="entry name" value="SMALL RIBOSOMAL SUBUNIT PROTEIN US13"/>
    <property type="match status" value="1"/>
</dbReference>
<keyword evidence="4 7" id="KW-0689">Ribosomal protein</keyword>
<evidence type="ECO:0000313" key="7">
    <source>
        <dbReference type="EMBL" id="PHJ19188.1"/>
    </source>
</evidence>
<dbReference type="Proteomes" id="UP000221165">
    <property type="component" value="Unassembled WGS sequence"/>
</dbReference>
<feature type="region of interest" description="Disordered" evidence="6">
    <location>
        <begin position="188"/>
        <end position="208"/>
    </location>
</feature>
<dbReference type="PROSITE" id="PS00646">
    <property type="entry name" value="RIBOSOMAL_S13_1"/>
    <property type="match status" value="1"/>
</dbReference>
<sequence>MQMHALHLRFSGGFSHRRPVDFWLLQADDKRPNTCLTFSPRFWCGIPFEFAEMSIQVSNNQDFQHILRILNTNVDGREKVVIALTAIRGIGRRMSNLICKKADIDTNKRAGELTADEIGKVVAIATTPTQFKIPSWFLNRQKDVKDGKSKHVAANALDTVWREDLERLKKMRLHRGLRHYWSLKVRGQHTKTTGRHGRTVGVAKKKGC</sequence>
<dbReference type="Gene3D" id="4.10.910.10">
    <property type="entry name" value="30s ribosomal protein s13, domain 2"/>
    <property type="match status" value="1"/>
</dbReference>
<dbReference type="GeneID" id="94430344"/>
<dbReference type="GO" id="GO:0003735">
    <property type="term" value="F:structural constituent of ribosome"/>
    <property type="evidence" value="ECO:0007669"/>
    <property type="project" value="InterPro"/>
</dbReference>
<name>A0A2C6KRL6_9APIC</name>
<keyword evidence="3" id="KW-0963">Cytoplasm</keyword>
<comment type="similarity">
    <text evidence="2">Belongs to the universal ribosomal protein uS13 family.</text>
</comment>